<dbReference type="AlphaFoldDB" id="A0A699HUI1"/>
<evidence type="ECO:0000313" key="2">
    <source>
        <dbReference type="EMBL" id="GEY66443.1"/>
    </source>
</evidence>
<comment type="caution">
    <text evidence="2">The sequence shown here is derived from an EMBL/GenBank/DDBJ whole genome shotgun (WGS) entry which is preliminary data.</text>
</comment>
<reference evidence="2" key="1">
    <citation type="journal article" date="2019" name="Sci. Rep.">
        <title>Draft genome of Tanacetum cinerariifolium, the natural source of mosquito coil.</title>
        <authorList>
            <person name="Yamashiro T."/>
            <person name="Shiraishi A."/>
            <person name="Satake H."/>
            <person name="Nakayama K."/>
        </authorList>
    </citation>
    <scope>NUCLEOTIDE SEQUENCE</scope>
</reference>
<name>A0A699HUI1_TANCI</name>
<gene>
    <name evidence="2" type="ORF">Tci_438417</name>
</gene>
<protein>
    <recommendedName>
        <fullName evidence="1">Reverse transcriptase Ty1/copia-type domain-containing protein</fullName>
    </recommendedName>
</protein>
<feature type="domain" description="Reverse transcriptase Ty1/copia-type" evidence="1">
    <location>
        <begin position="130"/>
        <end position="176"/>
    </location>
</feature>
<sequence length="180" mass="20729">MACYNFSKMPNLEDTGIFDDAYDDRDEGAEADYNKLETVIQVSPIPSTRIHKDHPKEQIIGKVNSTVQTRKIAKQNEAGLITFTNKQRRTNHKDFQNCLFACFLSQMQLKKIYLMEKEPLELNGSTDTRDQRGIVVRNKIRLVAYGHRQEEGIDYDEVFAPVARIEAIRLFLVIAVFCVL</sequence>
<dbReference type="Pfam" id="PF07727">
    <property type="entry name" value="RVT_2"/>
    <property type="match status" value="1"/>
</dbReference>
<proteinExistence type="predicted"/>
<dbReference type="InterPro" id="IPR013103">
    <property type="entry name" value="RVT_2"/>
</dbReference>
<dbReference type="EMBL" id="BKCJ010198221">
    <property type="protein sequence ID" value="GEY66443.1"/>
    <property type="molecule type" value="Genomic_DNA"/>
</dbReference>
<organism evidence="2">
    <name type="scientific">Tanacetum cinerariifolium</name>
    <name type="common">Dalmatian daisy</name>
    <name type="synonym">Chrysanthemum cinerariifolium</name>
    <dbReference type="NCBI Taxonomy" id="118510"/>
    <lineage>
        <taxon>Eukaryota</taxon>
        <taxon>Viridiplantae</taxon>
        <taxon>Streptophyta</taxon>
        <taxon>Embryophyta</taxon>
        <taxon>Tracheophyta</taxon>
        <taxon>Spermatophyta</taxon>
        <taxon>Magnoliopsida</taxon>
        <taxon>eudicotyledons</taxon>
        <taxon>Gunneridae</taxon>
        <taxon>Pentapetalae</taxon>
        <taxon>asterids</taxon>
        <taxon>campanulids</taxon>
        <taxon>Asterales</taxon>
        <taxon>Asteraceae</taxon>
        <taxon>Asteroideae</taxon>
        <taxon>Anthemideae</taxon>
        <taxon>Anthemidinae</taxon>
        <taxon>Tanacetum</taxon>
    </lineage>
</organism>
<accession>A0A699HUI1</accession>
<evidence type="ECO:0000259" key="1">
    <source>
        <dbReference type="Pfam" id="PF07727"/>
    </source>
</evidence>